<dbReference type="PANTHER" id="PTHR38037:SF1">
    <property type="entry name" value="ATP-DEPENDENT ZINC PROTEASE DOMAIN-CONTAINING PROTEIN-RELATED"/>
    <property type="match status" value="1"/>
</dbReference>
<protein>
    <submittedName>
        <fullName evidence="3">RimK/LysX family protein</fullName>
    </submittedName>
</protein>
<dbReference type="InterPro" id="IPR008503">
    <property type="entry name" value="Asp_endopeptidase"/>
</dbReference>
<evidence type="ECO:0000313" key="3">
    <source>
        <dbReference type="EMBL" id="WCO67208.1"/>
    </source>
</evidence>
<organism evidence="3 4">
    <name type="scientific">Iamia majanohamensis</name>
    <dbReference type="NCBI Taxonomy" id="467976"/>
    <lineage>
        <taxon>Bacteria</taxon>
        <taxon>Bacillati</taxon>
        <taxon>Actinomycetota</taxon>
        <taxon>Acidimicrobiia</taxon>
        <taxon>Acidimicrobiales</taxon>
        <taxon>Iamiaceae</taxon>
        <taxon>Iamia</taxon>
    </lineage>
</organism>
<dbReference type="SUPFAM" id="SSF50630">
    <property type="entry name" value="Acid proteases"/>
    <property type="match status" value="1"/>
</dbReference>
<dbReference type="Pfam" id="PF05618">
    <property type="entry name" value="Zn_protease"/>
    <property type="match status" value="1"/>
</dbReference>
<sequence>MAPPSPRRRRPRPTVGWREWVALPDLGVDAIKAKVDTGAATSSLHAWDLDQVDEDADGTPVVRFVVHPVQRDTRTEVVATAPLAGWRKVRSSNGQVEERPVITTTLDLGATRVAIDVTLTRRDAMGFRMLLGRAALRRRVLVDPGRSFLTGRPGAAPDPDGRVGRS</sequence>
<dbReference type="Gene3D" id="2.40.70.10">
    <property type="entry name" value="Acid Proteases"/>
    <property type="match status" value="1"/>
</dbReference>
<feature type="region of interest" description="Disordered" evidence="1">
    <location>
        <begin position="147"/>
        <end position="166"/>
    </location>
</feature>
<gene>
    <name evidence="3" type="ORF">PO878_00540</name>
</gene>
<dbReference type="KEGG" id="ima:PO878_00540"/>
<dbReference type="RefSeq" id="WP_272736730.1">
    <property type="nucleotide sequence ID" value="NZ_CP116942.1"/>
</dbReference>
<dbReference type="EMBL" id="CP116942">
    <property type="protein sequence ID" value="WCO67208.1"/>
    <property type="molecule type" value="Genomic_DNA"/>
</dbReference>
<evidence type="ECO:0000313" key="4">
    <source>
        <dbReference type="Proteomes" id="UP001216390"/>
    </source>
</evidence>
<dbReference type="InterPro" id="IPR021109">
    <property type="entry name" value="Peptidase_aspartic_dom_sf"/>
</dbReference>
<name>A0AAF0BVM8_9ACTN</name>
<keyword evidence="4" id="KW-1185">Reference proteome</keyword>
<dbReference type="PANTHER" id="PTHR38037">
    <property type="entry name" value="ZN_PROTEASE DOMAIN-CONTAINING PROTEIN"/>
    <property type="match status" value="1"/>
</dbReference>
<reference evidence="3" key="1">
    <citation type="submission" date="2023-01" db="EMBL/GenBank/DDBJ databases">
        <title>The diversity of Class Acidimicrobiia in South China Sea sediment environments and the proposal of Iamia marina sp. nov., a novel species of the genus Iamia.</title>
        <authorList>
            <person name="He Y."/>
            <person name="Tian X."/>
        </authorList>
    </citation>
    <scope>NUCLEOTIDE SEQUENCE</scope>
    <source>
        <strain evidence="3">DSM 19957</strain>
    </source>
</reference>
<proteinExistence type="predicted"/>
<evidence type="ECO:0000259" key="2">
    <source>
        <dbReference type="Pfam" id="PF05618"/>
    </source>
</evidence>
<accession>A0AAF0BVM8</accession>
<evidence type="ECO:0000256" key="1">
    <source>
        <dbReference type="SAM" id="MobiDB-lite"/>
    </source>
</evidence>
<dbReference type="Proteomes" id="UP001216390">
    <property type="component" value="Chromosome"/>
</dbReference>
<feature type="domain" description="Retropepsin-like aspartic endopeptidase" evidence="2">
    <location>
        <begin position="15"/>
        <end position="152"/>
    </location>
</feature>
<dbReference type="AlphaFoldDB" id="A0AAF0BVM8"/>